<feature type="region of interest" description="Disordered" evidence="1">
    <location>
        <begin position="636"/>
        <end position="788"/>
    </location>
</feature>
<protein>
    <submittedName>
        <fullName evidence="2">Uncharacterized protein</fullName>
    </submittedName>
</protein>
<gene>
    <name evidence="2" type="ORF">CY34DRAFT_809241</name>
</gene>
<organism evidence="2 3">
    <name type="scientific">Suillus luteus UH-Slu-Lm8-n1</name>
    <dbReference type="NCBI Taxonomy" id="930992"/>
    <lineage>
        <taxon>Eukaryota</taxon>
        <taxon>Fungi</taxon>
        <taxon>Dikarya</taxon>
        <taxon>Basidiomycota</taxon>
        <taxon>Agaricomycotina</taxon>
        <taxon>Agaricomycetes</taxon>
        <taxon>Agaricomycetidae</taxon>
        <taxon>Boletales</taxon>
        <taxon>Suillineae</taxon>
        <taxon>Suillaceae</taxon>
        <taxon>Suillus</taxon>
    </lineage>
</organism>
<dbReference type="Proteomes" id="UP000054485">
    <property type="component" value="Unassembled WGS sequence"/>
</dbReference>
<keyword evidence="3" id="KW-1185">Reference proteome</keyword>
<reference evidence="2 3" key="1">
    <citation type="submission" date="2014-04" db="EMBL/GenBank/DDBJ databases">
        <authorList>
            <consortium name="DOE Joint Genome Institute"/>
            <person name="Kuo A."/>
            <person name="Ruytinx J."/>
            <person name="Rineau F."/>
            <person name="Colpaert J."/>
            <person name="Kohler A."/>
            <person name="Nagy L.G."/>
            <person name="Floudas D."/>
            <person name="Copeland A."/>
            <person name="Barry K.W."/>
            <person name="Cichocki N."/>
            <person name="Veneault-Fourrey C."/>
            <person name="LaButti K."/>
            <person name="Lindquist E.A."/>
            <person name="Lipzen A."/>
            <person name="Lundell T."/>
            <person name="Morin E."/>
            <person name="Murat C."/>
            <person name="Sun H."/>
            <person name="Tunlid A."/>
            <person name="Henrissat B."/>
            <person name="Grigoriev I.V."/>
            <person name="Hibbett D.S."/>
            <person name="Martin F."/>
            <person name="Nordberg H.P."/>
            <person name="Cantor M.N."/>
            <person name="Hua S.X."/>
        </authorList>
    </citation>
    <scope>NUCLEOTIDE SEQUENCE [LARGE SCALE GENOMIC DNA]</scope>
    <source>
        <strain evidence="2 3">UH-Slu-Lm8-n1</strain>
    </source>
</reference>
<feature type="compositionally biased region" description="Polar residues" evidence="1">
    <location>
        <begin position="304"/>
        <end position="313"/>
    </location>
</feature>
<feature type="compositionally biased region" description="Low complexity" evidence="1">
    <location>
        <begin position="125"/>
        <end position="145"/>
    </location>
</feature>
<proteinExistence type="predicted"/>
<feature type="compositionally biased region" description="Basic residues" evidence="1">
    <location>
        <begin position="86"/>
        <end position="96"/>
    </location>
</feature>
<feature type="region of interest" description="Disordered" evidence="1">
    <location>
        <begin position="878"/>
        <end position="902"/>
    </location>
</feature>
<feature type="region of interest" description="Disordered" evidence="1">
    <location>
        <begin position="475"/>
        <end position="506"/>
    </location>
</feature>
<name>A0A0D0B3Z1_9AGAM</name>
<feature type="compositionally biased region" description="Basic residues" evidence="1">
    <location>
        <begin position="891"/>
        <end position="902"/>
    </location>
</feature>
<dbReference type="HOGENOM" id="CLU_015324_0_0_1"/>
<evidence type="ECO:0000313" key="2">
    <source>
        <dbReference type="EMBL" id="KIK38563.1"/>
    </source>
</evidence>
<evidence type="ECO:0000256" key="1">
    <source>
        <dbReference type="SAM" id="MobiDB-lite"/>
    </source>
</evidence>
<dbReference type="InParanoid" id="A0A0D0B3Z1"/>
<evidence type="ECO:0000313" key="3">
    <source>
        <dbReference type="Proteomes" id="UP000054485"/>
    </source>
</evidence>
<sequence>MATTGASPLPSERINPTRRAARRASAVFANQLDSPVQSDDEPEPSGSFGEPASRRQPNVKYRYNAKGKFRASPLKQTDNSSPSPKRQPKLKPKTKPKPVTPSRSQPSVRSKKRKAPASVSDREGTVSTLTTLSPSPFSSVPTSPLISTTDLPSLSIISHSTPPPQKLSRVAGGSMRSLGVSSSSFSQPRSQTSPRKRKAAKATLSDRGKGHGFGDVDTLVWVLVNDLGVIITSAPHDDSDIEFLDERMWWPARIVQKQPLRVTLFGDMALSREPSTIPSPSEYNIQPIHNISGEKRFSRATFQVSSLTTSESSNPPPRKRSKTGMRERWEAAVKAMDDADGLKRDGMPEMISAYTGGTFSSEEDDVEDLRSTKKAKVLPRAEFEAPTERAWSPPPPDPMLQIPGELVLAQALRTRSNKFWPAQLISYVPPTKPGGKERYRAKFLDEQEYNLTRDKFWTSEEEGFVKCDLGEFESAVQDTEAPDSDSEAEDRKRSPSPKLTDPPPSAGAFVDLSIHAQLAYVKPVLSAILQGKYTPASKSHEAFMRGGAARSSLMKRAAVRGGLDPNEVKQSQQLIVRWALGEGYARRANVEFKPETEVAPPPEQDSTLCLTTLAVNDDELADAGIGSEIAATADSVARDISQPAPPRNQVDDTEAMAANKPDTGTIDETSAASDIAGHDDISQSRPPNDNGSQSLDKLPDNIPATSSSASHDILSQPILPPSDIDDGAITSDKPSQVDDSKPKAIDLPSAPLHDESSEVIAEQPGSSGHSDLPHAGEVEGPVPVQDQQRPIGSQEYESLSTLDKLDYCVNILLPEAIQQLLLWRSGERTTATLLSHSEEERLHERGSAKAQETDWVFDLLRLREAQARLWGVDLKAKGKEKDKGGDARGGTRSRPRKAAVFR</sequence>
<feature type="region of interest" description="Disordered" evidence="1">
    <location>
        <begin position="1"/>
        <end position="208"/>
    </location>
</feature>
<dbReference type="EMBL" id="KN835386">
    <property type="protein sequence ID" value="KIK38563.1"/>
    <property type="molecule type" value="Genomic_DNA"/>
</dbReference>
<feature type="compositionally biased region" description="Basic and acidic residues" evidence="1">
    <location>
        <begin position="735"/>
        <end position="744"/>
    </location>
</feature>
<dbReference type="STRING" id="930992.A0A0D0B3Z1"/>
<dbReference type="OrthoDB" id="2505887at2759"/>
<feature type="compositionally biased region" description="Low complexity" evidence="1">
    <location>
        <begin position="172"/>
        <end position="193"/>
    </location>
</feature>
<feature type="region of interest" description="Disordered" evidence="1">
    <location>
        <begin position="304"/>
        <end position="326"/>
    </location>
</feature>
<feature type="compositionally biased region" description="Polar residues" evidence="1">
    <location>
        <begin position="146"/>
        <end position="160"/>
    </location>
</feature>
<accession>A0A0D0B3Z1</accession>
<dbReference type="AlphaFoldDB" id="A0A0D0B3Z1"/>
<feature type="compositionally biased region" description="Polar residues" evidence="1">
    <location>
        <begin position="683"/>
        <end position="695"/>
    </location>
</feature>
<reference evidence="3" key="2">
    <citation type="submission" date="2015-01" db="EMBL/GenBank/DDBJ databases">
        <title>Evolutionary Origins and Diversification of the Mycorrhizal Mutualists.</title>
        <authorList>
            <consortium name="DOE Joint Genome Institute"/>
            <consortium name="Mycorrhizal Genomics Consortium"/>
            <person name="Kohler A."/>
            <person name="Kuo A."/>
            <person name="Nagy L.G."/>
            <person name="Floudas D."/>
            <person name="Copeland A."/>
            <person name="Barry K.W."/>
            <person name="Cichocki N."/>
            <person name="Veneault-Fourrey C."/>
            <person name="LaButti K."/>
            <person name="Lindquist E.A."/>
            <person name="Lipzen A."/>
            <person name="Lundell T."/>
            <person name="Morin E."/>
            <person name="Murat C."/>
            <person name="Riley R."/>
            <person name="Ohm R."/>
            <person name="Sun H."/>
            <person name="Tunlid A."/>
            <person name="Henrissat B."/>
            <person name="Grigoriev I.V."/>
            <person name="Hibbett D.S."/>
            <person name="Martin F."/>
        </authorList>
    </citation>
    <scope>NUCLEOTIDE SEQUENCE [LARGE SCALE GENOMIC DNA]</scope>
    <source>
        <strain evidence="3">UH-Slu-Lm8-n1</strain>
    </source>
</reference>
<feature type="compositionally biased region" description="Polar residues" evidence="1">
    <location>
        <begin position="74"/>
        <end position="83"/>
    </location>
</feature>